<dbReference type="Pfam" id="PF07610">
    <property type="entry name" value="DUF1573"/>
    <property type="match status" value="1"/>
</dbReference>
<feature type="chain" id="PRO_5036914159" evidence="1">
    <location>
        <begin position="21"/>
        <end position="160"/>
    </location>
</feature>
<protein>
    <submittedName>
        <fullName evidence="2">DUF1573 domain-containing protein</fullName>
    </submittedName>
</protein>
<feature type="signal peptide" evidence="1">
    <location>
        <begin position="1"/>
        <end position="20"/>
    </location>
</feature>
<reference evidence="2" key="1">
    <citation type="submission" date="2020-03" db="EMBL/GenBank/DDBJ databases">
        <title>Psychroflexus Maritimus sp. nov., isolate from marine sediment.</title>
        <authorList>
            <person name="Zhong Y.-L."/>
        </authorList>
    </citation>
    <scope>NUCLEOTIDE SEQUENCE</scope>
    <source>
        <strain evidence="2">C1</strain>
    </source>
</reference>
<dbReference type="RefSeq" id="WP_166399255.1">
    <property type="nucleotide sequence ID" value="NZ_JAANAS010000013.1"/>
</dbReference>
<dbReference type="InterPro" id="IPR011467">
    <property type="entry name" value="DUF1573"/>
</dbReference>
<evidence type="ECO:0000256" key="1">
    <source>
        <dbReference type="SAM" id="SignalP"/>
    </source>
</evidence>
<dbReference type="InterPro" id="IPR013783">
    <property type="entry name" value="Ig-like_fold"/>
</dbReference>
<dbReference type="AlphaFoldDB" id="A0A967E1P1"/>
<gene>
    <name evidence="2" type="ORF">G7034_01810</name>
</gene>
<dbReference type="Proteomes" id="UP000643701">
    <property type="component" value="Unassembled WGS sequence"/>
</dbReference>
<proteinExistence type="predicted"/>
<dbReference type="PANTHER" id="PTHR37833">
    <property type="entry name" value="LIPOPROTEIN-RELATED"/>
    <property type="match status" value="1"/>
</dbReference>
<name>A0A967E1P1_9FLAO</name>
<sequence>MKKVFLLLVSFALVSFTSCNEDASKKVDEKKVAEASEKTAQEDKFPVLSFDTKEHDFGNVEEGDVVEHTFTFTNTGDAPLIISNAKASCGCTVPSYPKNEAIAPGNQGDMTVKFNTRGKPNQQMKTVRITANTESGRETIRIKAFVNPKEGGAKAGSPVK</sequence>
<dbReference type="EMBL" id="JAANAS010000013">
    <property type="protein sequence ID" value="NGZ88984.1"/>
    <property type="molecule type" value="Genomic_DNA"/>
</dbReference>
<organism evidence="2 3">
    <name type="scientific">Psychroflexus maritimus</name>
    <dbReference type="NCBI Taxonomy" id="2714865"/>
    <lineage>
        <taxon>Bacteria</taxon>
        <taxon>Pseudomonadati</taxon>
        <taxon>Bacteroidota</taxon>
        <taxon>Flavobacteriia</taxon>
        <taxon>Flavobacteriales</taxon>
        <taxon>Flavobacteriaceae</taxon>
        <taxon>Psychroflexus</taxon>
    </lineage>
</organism>
<dbReference type="PROSITE" id="PS51257">
    <property type="entry name" value="PROKAR_LIPOPROTEIN"/>
    <property type="match status" value="1"/>
</dbReference>
<comment type="caution">
    <text evidence="2">The sequence shown here is derived from an EMBL/GenBank/DDBJ whole genome shotgun (WGS) entry which is preliminary data.</text>
</comment>
<dbReference type="Gene3D" id="2.60.40.10">
    <property type="entry name" value="Immunoglobulins"/>
    <property type="match status" value="1"/>
</dbReference>
<accession>A0A967E1P1</accession>
<keyword evidence="3" id="KW-1185">Reference proteome</keyword>
<evidence type="ECO:0000313" key="2">
    <source>
        <dbReference type="EMBL" id="NGZ88984.1"/>
    </source>
</evidence>
<dbReference type="PANTHER" id="PTHR37833:SF1">
    <property type="entry name" value="SIGNAL PEPTIDE PROTEIN"/>
    <property type="match status" value="1"/>
</dbReference>
<evidence type="ECO:0000313" key="3">
    <source>
        <dbReference type="Proteomes" id="UP000643701"/>
    </source>
</evidence>
<keyword evidence="1" id="KW-0732">Signal</keyword>